<dbReference type="EMBL" id="JYDH01000101">
    <property type="protein sequence ID" value="KRY32252.1"/>
    <property type="molecule type" value="Genomic_DNA"/>
</dbReference>
<dbReference type="InParanoid" id="A0A0V1B6H6"/>
<name>A0A0V1B6H6_TRISP</name>
<accession>A0A0V1B6H6</accession>
<keyword evidence="2" id="KW-1185">Reference proteome</keyword>
<evidence type="ECO:0000313" key="1">
    <source>
        <dbReference type="EMBL" id="KRY32252.1"/>
    </source>
</evidence>
<evidence type="ECO:0000313" key="2">
    <source>
        <dbReference type="Proteomes" id="UP000054776"/>
    </source>
</evidence>
<reference evidence="1 2" key="1">
    <citation type="submission" date="2015-01" db="EMBL/GenBank/DDBJ databases">
        <title>Evolution of Trichinella species and genotypes.</title>
        <authorList>
            <person name="Korhonen P.K."/>
            <person name="Edoardo P."/>
            <person name="Giuseppe L.R."/>
            <person name="Gasser R.B."/>
        </authorList>
    </citation>
    <scope>NUCLEOTIDE SEQUENCE [LARGE SCALE GENOMIC DNA]</scope>
    <source>
        <strain evidence="1">ISS3</strain>
    </source>
</reference>
<protein>
    <submittedName>
        <fullName evidence="1">Uncharacterized protein</fullName>
    </submittedName>
</protein>
<dbReference type="AlphaFoldDB" id="A0A0V1B6H6"/>
<proteinExistence type="predicted"/>
<organism evidence="1 2">
    <name type="scientific">Trichinella spiralis</name>
    <name type="common">Trichina worm</name>
    <dbReference type="NCBI Taxonomy" id="6334"/>
    <lineage>
        <taxon>Eukaryota</taxon>
        <taxon>Metazoa</taxon>
        <taxon>Ecdysozoa</taxon>
        <taxon>Nematoda</taxon>
        <taxon>Enoplea</taxon>
        <taxon>Dorylaimia</taxon>
        <taxon>Trichinellida</taxon>
        <taxon>Trichinellidae</taxon>
        <taxon>Trichinella</taxon>
    </lineage>
</organism>
<dbReference type="Proteomes" id="UP000054776">
    <property type="component" value="Unassembled WGS sequence"/>
</dbReference>
<comment type="caution">
    <text evidence="1">The sequence shown here is derived from an EMBL/GenBank/DDBJ whole genome shotgun (WGS) entry which is preliminary data.</text>
</comment>
<sequence>MSVAHEICNFRETVESENGLYGLQSIILQKYGLAYLCTEIGKWRTLEAHYSATTGQFPPPKFCQMLSLINANVYHAENERISKKGSSSVFKKGMSILHEIFNFREKLRKPKFSLWASVDRILSENNNKLIPAVPVALFSTYPSKSGKLTHVVR</sequence>
<gene>
    <name evidence="1" type="ORF">T01_7839</name>
</gene>